<evidence type="ECO:0000313" key="8">
    <source>
        <dbReference type="Proteomes" id="UP000032336"/>
    </source>
</evidence>
<dbReference type="RefSeq" id="WP_052565040.1">
    <property type="nucleotide sequence ID" value="NZ_JQKF01000001.1"/>
</dbReference>
<proteinExistence type="predicted"/>
<dbReference type="Proteomes" id="UP000032336">
    <property type="component" value="Unassembled WGS sequence"/>
</dbReference>
<dbReference type="Gene3D" id="2.102.10.10">
    <property type="entry name" value="Rieske [2Fe-2S] iron-sulphur domain"/>
    <property type="match status" value="1"/>
</dbReference>
<organism evidence="7 8">
    <name type="scientific">Ferrimicrobium acidiphilum DSM 19497</name>
    <dbReference type="NCBI Taxonomy" id="1121877"/>
    <lineage>
        <taxon>Bacteria</taxon>
        <taxon>Bacillati</taxon>
        <taxon>Actinomycetota</taxon>
        <taxon>Acidimicrobiia</taxon>
        <taxon>Acidimicrobiales</taxon>
        <taxon>Acidimicrobiaceae</taxon>
        <taxon>Ferrimicrobium</taxon>
    </lineage>
</organism>
<dbReference type="GO" id="GO:0016705">
    <property type="term" value="F:oxidoreductase activity, acting on paired donors, with incorporation or reduction of molecular oxygen"/>
    <property type="evidence" value="ECO:0007669"/>
    <property type="project" value="UniProtKB-ARBA"/>
</dbReference>
<keyword evidence="7" id="KW-0560">Oxidoreductase</keyword>
<evidence type="ECO:0000256" key="1">
    <source>
        <dbReference type="ARBA" id="ARBA00022714"/>
    </source>
</evidence>
<dbReference type="InterPro" id="IPR036922">
    <property type="entry name" value="Rieske_2Fe-2S_sf"/>
</dbReference>
<dbReference type="CDD" id="cd03528">
    <property type="entry name" value="Rieske_RO_ferredoxin"/>
    <property type="match status" value="1"/>
</dbReference>
<keyword evidence="8" id="KW-1185">Reference proteome</keyword>
<dbReference type="PROSITE" id="PS51296">
    <property type="entry name" value="RIESKE"/>
    <property type="match status" value="1"/>
</dbReference>
<dbReference type="EMBL" id="JXUW01000001">
    <property type="protein sequence ID" value="KJE78141.1"/>
    <property type="molecule type" value="Genomic_DNA"/>
</dbReference>
<sequence length="119" mass="13123">MERIGVTQDFEESKAVKVDLAGFPVVVVRIDGDLFAIGDTCSHAKYSLAEGEVYPETLEIECWKHGSTFSLRDGHPTCFPATKAVPVFVVTERDGEVFLEAQPGKSTEDTRGRGESWRS</sequence>
<dbReference type="STRING" id="1121877.FEAC_01330"/>
<keyword evidence="4" id="KW-0411">Iron-sulfur</keyword>
<evidence type="ECO:0000313" key="7">
    <source>
        <dbReference type="EMBL" id="KJE78141.1"/>
    </source>
</evidence>
<evidence type="ECO:0000256" key="4">
    <source>
        <dbReference type="ARBA" id="ARBA00023014"/>
    </source>
</evidence>
<keyword evidence="3" id="KW-0408">Iron</keyword>
<dbReference type="eggNOG" id="COG2146">
    <property type="taxonomic scope" value="Bacteria"/>
</dbReference>
<dbReference type="InterPro" id="IPR017941">
    <property type="entry name" value="Rieske_2Fe-2S"/>
</dbReference>
<reference evidence="7 8" key="1">
    <citation type="submission" date="2015-01" db="EMBL/GenBank/DDBJ databases">
        <title>Draft genome of the acidophilic iron oxidizer Ferrimicrobium acidiphilum strain T23.</title>
        <authorList>
            <person name="Poehlein A."/>
            <person name="Eisen S."/>
            <person name="Schloemann M."/>
            <person name="Johnson B.D."/>
            <person name="Daniel R."/>
            <person name="Muehling M."/>
        </authorList>
    </citation>
    <scope>NUCLEOTIDE SEQUENCE [LARGE SCALE GENOMIC DNA]</scope>
    <source>
        <strain evidence="7 8">T23</strain>
    </source>
</reference>
<evidence type="ECO:0000256" key="3">
    <source>
        <dbReference type="ARBA" id="ARBA00023004"/>
    </source>
</evidence>
<dbReference type="GO" id="GO:0051213">
    <property type="term" value="F:dioxygenase activity"/>
    <property type="evidence" value="ECO:0007669"/>
    <property type="project" value="UniProtKB-KW"/>
</dbReference>
<protein>
    <submittedName>
        <fullName evidence="7">3-phenylpropionate/cinnamic acid dioxygenase ferredoxin subunit</fullName>
    </submittedName>
</protein>
<keyword evidence="2" id="KW-0479">Metal-binding</keyword>
<accession>A0A0D8FYA2</accession>
<comment type="caution">
    <text evidence="7">The sequence shown here is derived from an EMBL/GenBank/DDBJ whole genome shotgun (WGS) entry which is preliminary data.</text>
</comment>
<feature type="region of interest" description="Disordered" evidence="5">
    <location>
        <begin position="99"/>
        <end position="119"/>
    </location>
</feature>
<dbReference type="SUPFAM" id="SSF50022">
    <property type="entry name" value="ISP domain"/>
    <property type="match status" value="1"/>
</dbReference>
<dbReference type="GO" id="GO:0004497">
    <property type="term" value="F:monooxygenase activity"/>
    <property type="evidence" value="ECO:0007669"/>
    <property type="project" value="UniProtKB-ARBA"/>
</dbReference>
<keyword evidence="7" id="KW-0223">Dioxygenase</keyword>
<dbReference type="GeneID" id="78371489"/>
<evidence type="ECO:0000256" key="2">
    <source>
        <dbReference type="ARBA" id="ARBA00022723"/>
    </source>
</evidence>
<dbReference type="Pfam" id="PF00355">
    <property type="entry name" value="Rieske"/>
    <property type="match status" value="1"/>
</dbReference>
<dbReference type="GO" id="GO:0051537">
    <property type="term" value="F:2 iron, 2 sulfur cluster binding"/>
    <property type="evidence" value="ECO:0007669"/>
    <property type="project" value="UniProtKB-KW"/>
</dbReference>
<dbReference type="PANTHER" id="PTHR21496">
    <property type="entry name" value="FERREDOXIN-RELATED"/>
    <property type="match status" value="1"/>
</dbReference>
<evidence type="ECO:0000259" key="6">
    <source>
        <dbReference type="PROSITE" id="PS51296"/>
    </source>
</evidence>
<feature type="compositionally biased region" description="Basic and acidic residues" evidence="5">
    <location>
        <begin position="106"/>
        <end position="119"/>
    </location>
</feature>
<evidence type="ECO:0000256" key="5">
    <source>
        <dbReference type="SAM" id="MobiDB-lite"/>
    </source>
</evidence>
<dbReference type="AlphaFoldDB" id="A0A0D8FYA2"/>
<keyword evidence="1" id="KW-0001">2Fe-2S</keyword>
<dbReference type="OrthoDB" id="147178at2"/>
<dbReference type="PANTHER" id="PTHR21496:SF23">
    <property type="entry name" value="3-PHENYLPROPIONATE_CINNAMIC ACID DIOXYGENASE FERREDOXIN SUBUNIT"/>
    <property type="match status" value="1"/>
</dbReference>
<dbReference type="GO" id="GO:0046872">
    <property type="term" value="F:metal ion binding"/>
    <property type="evidence" value="ECO:0007669"/>
    <property type="project" value="UniProtKB-KW"/>
</dbReference>
<feature type="domain" description="Rieske" evidence="6">
    <location>
        <begin position="2"/>
        <end position="99"/>
    </location>
</feature>
<name>A0A0D8FYA2_9ACTN</name>
<gene>
    <name evidence="7" type="primary">hcaC</name>
    <name evidence="7" type="ORF">FEAC_01330</name>
</gene>